<dbReference type="EMBL" id="MPUH01002521">
    <property type="protein sequence ID" value="OMJ65049.1"/>
    <property type="molecule type" value="Genomic_DNA"/>
</dbReference>
<evidence type="ECO:0000313" key="1">
    <source>
        <dbReference type="EMBL" id="OMJ65049.1"/>
    </source>
</evidence>
<accession>A0A1R2AKN8</accession>
<evidence type="ECO:0000313" key="2">
    <source>
        <dbReference type="Proteomes" id="UP000187209"/>
    </source>
</evidence>
<keyword evidence="2" id="KW-1185">Reference proteome</keyword>
<proteinExistence type="predicted"/>
<reference evidence="1 2" key="1">
    <citation type="submission" date="2016-11" db="EMBL/GenBank/DDBJ databases">
        <title>The macronuclear genome of Stentor coeruleus: a giant cell with tiny introns.</title>
        <authorList>
            <person name="Slabodnick M."/>
            <person name="Ruby J.G."/>
            <person name="Reiff S.B."/>
            <person name="Swart E.C."/>
            <person name="Gosai S."/>
            <person name="Prabakaran S."/>
            <person name="Witkowska E."/>
            <person name="Larue G.E."/>
            <person name="Fisher S."/>
            <person name="Freeman R.M."/>
            <person name="Gunawardena J."/>
            <person name="Chu W."/>
            <person name="Stover N.A."/>
            <person name="Gregory B.D."/>
            <person name="Nowacki M."/>
            <person name="Derisi J."/>
            <person name="Roy S.W."/>
            <person name="Marshall W.F."/>
            <person name="Sood P."/>
        </authorList>
    </citation>
    <scope>NUCLEOTIDE SEQUENCE [LARGE SCALE GENOMIC DNA]</scope>
    <source>
        <strain evidence="1">WM001</strain>
    </source>
</reference>
<dbReference type="AlphaFoldDB" id="A0A1R2AKN8"/>
<organism evidence="1 2">
    <name type="scientific">Stentor coeruleus</name>
    <dbReference type="NCBI Taxonomy" id="5963"/>
    <lineage>
        <taxon>Eukaryota</taxon>
        <taxon>Sar</taxon>
        <taxon>Alveolata</taxon>
        <taxon>Ciliophora</taxon>
        <taxon>Postciliodesmatophora</taxon>
        <taxon>Heterotrichea</taxon>
        <taxon>Heterotrichida</taxon>
        <taxon>Stentoridae</taxon>
        <taxon>Stentor</taxon>
    </lineage>
</organism>
<sequence length="128" mass="14764">MIISILGNSFSEFKEKADIYNYCEMAEVILENYCMRRMFTKSKNEKKYLQICNLSNEGDDSIGNNDQTDQINEINKGFKSLTSFIVEKKNISEVNSRKIEEIFQEVASLKEIIGKFIENGQANSLIKK</sequence>
<comment type="caution">
    <text evidence="1">The sequence shown here is derived from an EMBL/GenBank/DDBJ whole genome shotgun (WGS) entry which is preliminary data.</text>
</comment>
<name>A0A1R2AKN8_9CILI</name>
<dbReference type="Proteomes" id="UP000187209">
    <property type="component" value="Unassembled WGS sequence"/>
</dbReference>
<protein>
    <submittedName>
        <fullName evidence="1">Uncharacterized protein</fullName>
    </submittedName>
</protein>
<gene>
    <name evidence="1" type="ORF">SteCoe_39593</name>
</gene>